<proteinExistence type="predicted"/>
<evidence type="ECO:0000256" key="1">
    <source>
        <dbReference type="SAM" id="Coils"/>
    </source>
</evidence>
<feature type="domain" description="F-box" evidence="2">
    <location>
        <begin position="24"/>
        <end position="55"/>
    </location>
</feature>
<dbReference type="Pfam" id="PF00646">
    <property type="entry name" value="F-box"/>
    <property type="match status" value="1"/>
</dbReference>
<dbReference type="EMBL" id="CP038254">
    <property type="protein sequence ID" value="QBR84556.1"/>
    <property type="molecule type" value="Genomic_DNA"/>
</dbReference>
<evidence type="ECO:0000313" key="3">
    <source>
        <dbReference type="EMBL" id="QBR84556.1"/>
    </source>
</evidence>
<accession>A0AAX1EHJ0</accession>
<keyword evidence="1" id="KW-0175">Coiled coil</keyword>
<dbReference type="CDD" id="cd09917">
    <property type="entry name" value="F-box_SF"/>
    <property type="match status" value="1"/>
</dbReference>
<organism evidence="3 4">
    <name type="scientific">Legionella israelensis</name>
    <dbReference type="NCBI Taxonomy" id="454"/>
    <lineage>
        <taxon>Bacteria</taxon>
        <taxon>Pseudomonadati</taxon>
        <taxon>Pseudomonadota</taxon>
        <taxon>Gammaproteobacteria</taxon>
        <taxon>Legionellales</taxon>
        <taxon>Legionellaceae</taxon>
        <taxon>Legionella</taxon>
    </lineage>
</organism>
<name>A0AAX1EHJ0_9GAMM</name>
<evidence type="ECO:0000259" key="2">
    <source>
        <dbReference type="Pfam" id="PF00646"/>
    </source>
</evidence>
<evidence type="ECO:0000313" key="4">
    <source>
        <dbReference type="Proteomes" id="UP000295517"/>
    </source>
</evidence>
<dbReference type="SUPFAM" id="SSF81383">
    <property type="entry name" value="F-box domain"/>
    <property type="match status" value="1"/>
</dbReference>
<dbReference type="RefSeq" id="WP_135060770.1">
    <property type="nucleotide sequence ID" value="NZ_CP038254.1"/>
</dbReference>
<reference evidence="3 4" key="1">
    <citation type="submission" date="2019-03" db="EMBL/GenBank/DDBJ databases">
        <title>Diverse conjugative elements silence natural transformation in Legionella species.</title>
        <authorList>
            <person name="Durieux I."/>
            <person name="Ginevra C."/>
            <person name="Attaiech L."/>
            <person name="Picq K."/>
            <person name="Juan P.A."/>
            <person name="Jarraud S."/>
            <person name="Charpentier X."/>
        </authorList>
    </citation>
    <scope>NUCLEOTIDE SEQUENCE [LARGE SCALE GENOMIC DNA]</scope>
    <source>
        <strain evidence="3 4">HL-0427-4011</strain>
    </source>
</reference>
<sequence length="212" mass="24080">MFFFKKDEKETNDITRLINAGGTDVIGQIFLFLDRQSLSRLARTSKELNQIVNTLAKNQIQIRIAGKEFTGTYSQICQKYNQLKEMAEKYKEMSNARREEIKDIRKHKETIRAAEVARQQKHSTYMTSNEKAATAFCCLVGCIGGLMFSCFTPFSCLWTSPLGAAAGGTTSCIACRTTDCACSACLQYEEYKLSERERRVDTDFPEPPRMQI</sequence>
<gene>
    <name evidence="3" type="ORF">E3983_09375</name>
</gene>
<dbReference type="InterPro" id="IPR036047">
    <property type="entry name" value="F-box-like_dom_sf"/>
</dbReference>
<dbReference type="InterPro" id="IPR001810">
    <property type="entry name" value="F-box_dom"/>
</dbReference>
<dbReference type="AlphaFoldDB" id="A0AAX1EHJ0"/>
<dbReference type="Proteomes" id="UP000295517">
    <property type="component" value="Chromosome"/>
</dbReference>
<protein>
    <recommendedName>
        <fullName evidence="2">F-box domain-containing protein</fullName>
    </recommendedName>
</protein>
<feature type="coiled-coil region" evidence="1">
    <location>
        <begin position="73"/>
        <end position="103"/>
    </location>
</feature>